<proteinExistence type="predicted"/>
<accession>A0A3D8IAH8</accession>
<dbReference type="OrthoDB" id="5357989at2"/>
<name>A0A3D8IAH8_9HELI</name>
<evidence type="ECO:0000256" key="1">
    <source>
        <dbReference type="SAM" id="MobiDB-lite"/>
    </source>
</evidence>
<evidence type="ECO:0000313" key="2">
    <source>
        <dbReference type="EMBL" id="RDU62108.1"/>
    </source>
</evidence>
<gene>
    <name evidence="2" type="ORF">CQA53_09495</name>
</gene>
<comment type="caution">
    <text evidence="2">The sequence shown here is derived from an EMBL/GenBank/DDBJ whole genome shotgun (WGS) entry which is preliminary data.</text>
</comment>
<organism evidence="2 3">
    <name type="scientific">Helicobacter didelphidarum</name>
    <dbReference type="NCBI Taxonomy" id="2040648"/>
    <lineage>
        <taxon>Bacteria</taxon>
        <taxon>Pseudomonadati</taxon>
        <taxon>Campylobacterota</taxon>
        <taxon>Epsilonproteobacteria</taxon>
        <taxon>Campylobacterales</taxon>
        <taxon>Helicobacteraceae</taxon>
        <taxon>Helicobacter</taxon>
    </lineage>
</organism>
<protein>
    <submittedName>
        <fullName evidence="2">Uncharacterized protein</fullName>
    </submittedName>
</protein>
<feature type="region of interest" description="Disordered" evidence="1">
    <location>
        <begin position="1"/>
        <end position="38"/>
    </location>
</feature>
<dbReference type="AlphaFoldDB" id="A0A3D8IAH8"/>
<dbReference type="Proteomes" id="UP000256379">
    <property type="component" value="Unassembled WGS sequence"/>
</dbReference>
<dbReference type="RefSeq" id="WP_115543763.1">
    <property type="nucleotide sequence ID" value="NZ_NXLQ01000035.1"/>
</dbReference>
<dbReference type="EMBL" id="NXLQ01000035">
    <property type="protein sequence ID" value="RDU62108.1"/>
    <property type="molecule type" value="Genomic_DNA"/>
</dbReference>
<keyword evidence="3" id="KW-1185">Reference proteome</keyword>
<evidence type="ECO:0000313" key="3">
    <source>
        <dbReference type="Proteomes" id="UP000256379"/>
    </source>
</evidence>
<reference evidence="2 3" key="1">
    <citation type="submission" date="2018-04" db="EMBL/GenBank/DDBJ databases">
        <title>Novel Campyloabacter and Helicobacter Species and Strains.</title>
        <authorList>
            <person name="Mannion A.J."/>
            <person name="Shen Z."/>
            <person name="Fox J.G."/>
        </authorList>
    </citation>
    <scope>NUCLEOTIDE SEQUENCE [LARGE SCALE GENOMIC DNA]</scope>
    <source>
        <strain evidence="2 3">MIT 17-337</strain>
    </source>
</reference>
<sequence length="75" mass="8919">MGFKKLSEQNTIKNEEDFINNARGEINEQSPPKKTKRTKPFLINFTEEELNEIRNEANRVRMNVAQYIRFKVFNA</sequence>